<evidence type="ECO:0000256" key="6">
    <source>
        <dbReference type="ARBA" id="ARBA00022692"/>
    </source>
</evidence>
<dbReference type="AlphaFoldDB" id="A0A5C0VIP4"/>
<dbReference type="InterPro" id="IPR008756">
    <property type="entry name" value="Peptidase_M56"/>
</dbReference>
<dbReference type="GO" id="GO:0015891">
    <property type="term" value="P:siderophore transport"/>
    <property type="evidence" value="ECO:0007669"/>
    <property type="project" value="InterPro"/>
</dbReference>
<keyword evidence="4" id="KW-1003">Cell membrane</keyword>
<feature type="transmembrane region" description="Helical" evidence="11">
    <location>
        <begin position="253"/>
        <end position="274"/>
    </location>
</feature>
<keyword evidence="14" id="KW-1185">Reference proteome</keyword>
<dbReference type="NCBIfam" id="TIGR01352">
    <property type="entry name" value="tonB_Cterm"/>
    <property type="match status" value="1"/>
</dbReference>
<dbReference type="GO" id="GO:0009279">
    <property type="term" value="C:cell outer membrane"/>
    <property type="evidence" value="ECO:0007669"/>
    <property type="project" value="UniProtKB-SubCell"/>
</dbReference>
<dbReference type="Pfam" id="PF05569">
    <property type="entry name" value="Peptidase_M56"/>
    <property type="match status" value="1"/>
</dbReference>
<feature type="transmembrane region" description="Helical" evidence="11">
    <location>
        <begin position="6"/>
        <end position="25"/>
    </location>
</feature>
<evidence type="ECO:0000313" key="13">
    <source>
        <dbReference type="EMBL" id="QEK52376.1"/>
    </source>
</evidence>
<dbReference type="Proteomes" id="UP000323653">
    <property type="component" value="Chromosome"/>
</dbReference>
<keyword evidence="3 10" id="KW-0813">Transport</keyword>
<evidence type="ECO:0000259" key="12">
    <source>
        <dbReference type="PROSITE" id="PS52015"/>
    </source>
</evidence>
<comment type="similarity">
    <text evidence="10">Belongs to the TonB-dependent receptor family.</text>
</comment>
<reference evidence="13 14" key="1">
    <citation type="submission" date="2019-08" db="EMBL/GenBank/DDBJ databases">
        <title>Pedobacter sp. nov., isolated from Han river, South Korea.</title>
        <authorList>
            <person name="Lee D.-H."/>
            <person name="Kim Y.-S."/>
            <person name="Hwang E.-M."/>
            <person name="Le Tran T.C."/>
            <person name="Cha C.-J."/>
        </authorList>
    </citation>
    <scope>NUCLEOTIDE SEQUENCE [LARGE SCALE GENOMIC DNA]</scope>
    <source>
        <strain evidence="13 14">CJ43</strain>
    </source>
</reference>
<dbReference type="PROSITE" id="PS52016">
    <property type="entry name" value="TONB_DEPENDENT_REC_3"/>
    <property type="match status" value="1"/>
</dbReference>
<feature type="transmembrane region" description="Helical" evidence="11">
    <location>
        <begin position="92"/>
        <end position="113"/>
    </location>
</feature>
<dbReference type="Pfam" id="PF03544">
    <property type="entry name" value="TonB_C"/>
    <property type="match status" value="1"/>
</dbReference>
<evidence type="ECO:0000256" key="9">
    <source>
        <dbReference type="ARBA" id="ARBA00023136"/>
    </source>
</evidence>
<organism evidence="13 14">
    <name type="scientific">Pedobacter aquae</name>
    <dbReference type="NCBI Taxonomy" id="2605747"/>
    <lineage>
        <taxon>Bacteria</taxon>
        <taxon>Pseudomonadati</taxon>
        <taxon>Bacteroidota</taxon>
        <taxon>Sphingobacteriia</taxon>
        <taxon>Sphingobacteriales</taxon>
        <taxon>Sphingobacteriaceae</taxon>
        <taxon>Pedobacter</taxon>
    </lineage>
</organism>
<evidence type="ECO:0000256" key="2">
    <source>
        <dbReference type="ARBA" id="ARBA00006555"/>
    </source>
</evidence>
<dbReference type="InterPro" id="IPR039426">
    <property type="entry name" value="TonB-dep_rcpt-like"/>
</dbReference>
<dbReference type="InterPro" id="IPR006260">
    <property type="entry name" value="TonB/TolA_C"/>
</dbReference>
<evidence type="ECO:0000256" key="4">
    <source>
        <dbReference type="ARBA" id="ARBA00022475"/>
    </source>
</evidence>
<feature type="domain" description="TonB C-terminal" evidence="12">
    <location>
        <begin position="380"/>
        <end position="476"/>
    </location>
</feature>
<dbReference type="GO" id="GO:0030288">
    <property type="term" value="C:outer membrane-bounded periplasmic space"/>
    <property type="evidence" value="ECO:0007669"/>
    <property type="project" value="InterPro"/>
</dbReference>
<feature type="transmembrane region" description="Helical" evidence="11">
    <location>
        <begin position="37"/>
        <end position="54"/>
    </location>
</feature>
<dbReference type="InterPro" id="IPR051045">
    <property type="entry name" value="TonB-dependent_transducer"/>
</dbReference>
<sequence>MMNWANYLIQINIYLMLFYGFYFLFLRNETFFQLNRIYLVGSALLSLGIPLFYLEWIRQFFIAEQVEEGWSGVYIAVSEGFATPLNTQAHTLSISITFIYLAGVLSCAIRFLYRLLKVWMLLKANSHQQAFSFFNQIKIDENLPQKDIILKHELTHAKQLHTADVLLFEIISIMNWFNPIVYFYKVAIKQIHEFIADEAVVQSESSKKEYALLIFSESFGINPHKLTNTFFNQSLLKRRIQMLQKQKSRKAAILKYGLSVPLFLLALILSSATINENKTLKNITSEIEFKESVQTLIPTFKEITLYKTTTQPLSANSKDTPKLTQKDAEMAPSFNADTIKKELAKEPALNAPILKEVKVYGYKNEEDALTHVDVLPMFKGGPQKFPEFLQRNLQYPAEAKANKREGRVIVNFIVEKDGSLSDVKILRGVSKELDEEALRVIKLSPNWEPGQQNGKAVRVSFALPISFNLTGYNPKPQFMLDGKAISEEEMKKLKPENIDKIEVLKDKSATDKYGEQGKNGVVIITLKEKQ</sequence>
<dbReference type="CDD" id="cd07341">
    <property type="entry name" value="M56_BlaR1_MecR1_like"/>
    <property type="match status" value="1"/>
</dbReference>
<dbReference type="SUPFAM" id="SSF74653">
    <property type="entry name" value="TolA/TonB C-terminal domain"/>
    <property type="match status" value="1"/>
</dbReference>
<dbReference type="PROSITE" id="PS52015">
    <property type="entry name" value="TONB_CTD"/>
    <property type="match status" value="1"/>
</dbReference>
<accession>A0A5C0VIP4</accession>
<keyword evidence="9 10" id="KW-0472">Membrane</keyword>
<dbReference type="GO" id="GO:0031992">
    <property type="term" value="F:energy transducer activity"/>
    <property type="evidence" value="ECO:0007669"/>
    <property type="project" value="InterPro"/>
</dbReference>
<comment type="similarity">
    <text evidence="2">Belongs to the TonB family.</text>
</comment>
<comment type="subcellular location">
    <subcellularLocation>
        <location evidence="1">Cell inner membrane</location>
        <topology evidence="1">Single-pass membrane protein</topology>
        <orientation evidence="1">Periplasmic side</orientation>
    </subcellularLocation>
    <subcellularLocation>
        <location evidence="10">Cell outer membrane</location>
        <topology evidence="10">Multi-pass membrane protein</topology>
    </subcellularLocation>
</comment>
<dbReference type="InterPro" id="IPR037682">
    <property type="entry name" value="TonB_C"/>
</dbReference>
<dbReference type="RefSeq" id="WP_149075171.1">
    <property type="nucleotide sequence ID" value="NZ_CP043329.1"/>
</dbReference>
<keyword evidence="6 10" id="KW-0812">Transmembrane</keyword>
<evidence type="ECO:0000256" key="11">
    <source>
        <dbReference type="SAM" id="Phobius"/>
    </source>
</evidence>
<evidence type="ECO:0000256" key="7">
    <source>
        <dbReference type="ARBA" id="ARBA00022927"/>
    </source>
</evidence>
<dbReference type="GO" id="GO:0055085">
    <property type="term" value="P:transmembrane transport"/>
    <property type="evidence" value="ECO:0007669"/>
    <property type="project" value="InterPro"/>
</dbReference>
<dbReference type="Gene3D" id="3.30.1150.10">
    <property type="match status" value="1"/>
</dbReference>
<keyword evidence="8 11" id="KW-1133">Transmembrane helix</keyword>
<evidence type="ECO:0000256" key="5">
    <source>
        <dbReference type="ARBA" id="ARBA00022519"/>
    </source>
</evidence>
<dbReference type="GO" id="GO:0098797">
    <property type="term" value="C:plasma membrane protein complex"/>
    <property type="evidence" value="ECO:0007669"/>
    <property type="project" value="TreeGrafter"/>
</dbReference>
<dbReference type="InterPro" id="IPR003538">
    <property type="entry name" value="TonB"/>
</dbReference>
<protein>
    <submittedName>
        <fullName evidence="13">TonB family protein</fullName>
    </submittedName>
</protein>
<evidence type="ECO:0000256" key="10">
    <source>
        <dbReference type="PROSITE-ProRule" id="PRU01360"/>
    </source>
</evidence>
<dbReference type="GO" id="GO:0015031">
    <property type="term" value="P:protein transport"/>
    <property type="evidence" value="ECO:0007669"/>
    <property type="project" value="UniProtKB-KW"/>
</dbReference>
<evidence type="ECO:0000256" key="1">
    <source>
        <dbReference type="ARBA" id="ARBA00004383"/>
    </source>
</evidence>
<evidence type="ECO:0000256" key="8">
    <source>
        <dbReference type="ARBA" id="ARBA00022989"/>
    </source>
</evidence>
<proteinExistence type="inferred from homology"/>
<gene>
    <name evidence="13" type="ORF">FYC62_12480</name>
</gene>
<dbReference type="EMBL" id="CP043329">
    <property type="protein sequence ID" value="QEK52376.1"/>
    <property type="molecule type" value="Genomic_DNA"/>
</dbReference>
<dbReference type="KEGG" id="pej:FYC62_12480"/>
<keyword evidence="10" id="KW-1134">Transmembrane beta strand</keyword>
<name>A0A5C0VIP4_9SPHI</name>
<dbReference type="PANTHER" id="PTHR33446">
    <property type="entry name" value="PROTEIN TONB-RELATED"/>
    <property type="match status" value="1"/>
</dbReference>
<evidence type="ECO:0000313" key="14">
    <source>
        <dbReference type="Proteomes" id="UP000323653"/>
    </source>
</evidence>
<keyword evidence="7" id="KW-0653">Protein transport</keyword>
<keyword evidence="10" id="KW-0998">Cell outer membrane</keyword>
<keyword evidence="5" id="KW-0997">Cell inner membrane</keyword>
<dbReference type="PANTHER" id="PTHR33446:SF2">
    <property type="entry name" value="PROTEIN TONB"/>
    <property type="match status" value="1"/>
</dbReference>
<evidence type="ECO:0000256" key="3">
    <source>
        <dbReference type="ARBA" id="ARBA00022448"/>
    </source>
</evidence>
<dbReference type="PRINTS" id="PR01374">
    <property type="entry name" value="TONBPROTEIN"/>
</dbReference>